<protein>
    <submittedName>
        <fullName evidence="1">Uncharacterized protein</fullName>
    </submittedName>
</protein>
<dbReference type="AlphaFoldDB" id="A0A653B260"/>
<name>A0A653B260_ECTOL</name>
<reference evidence="1" key="1">
    <citation type="submission" date="2018-11" db="EMBL/GenBank/DDBJ databases">
        <authorList>
            <consortium name="Genoscope - CEA"/>
            <person name="William W."/>
        </authorList>
    </citation>
    <scope>NUCLEOTIDE SEQUENCE [LARGE SCALE GENOMIC DNA]</scope>
    <source>
        <strain evidence="1">T9AD</strain>
    </source>
</reference>
<sequence length="110" mass="12176">MRSPDEIREQAATTAPDCIRATVLDLQRTGHWRVASALHSHRKSGFSRDALSQSFAAEAAPTKIVADRRCVARMKSGSRHHDGPGLHPGYCATKYPGFWNTYPNKSINLD</sequence>
<accession>A0A653B260</accession>
<evidence type="ECO:0000313" key="1">
    <source>
        <dbReference type="EMBL" id="VDN62739.1"/>
    </source>
</evidence>
<dbReference type="EMBL" id="LR130779">
    <property type="protein sequence ID" value="VDN62739.1"/>
    <property type="molecule type" value="Genomic_DNA"/>
</dbReference>
<gene>
    <name evidence="1" type="ORF">POT9AD_1759</name>
</gene>
<proteinExistence type="predicted"/>
<organism evidence="1">
    <name type="scientific">Ectopseudomonas oleovorans</name>
    <name type="common">Pseudomonas oleovorans</name>
    <dbReference type="NCBI Taxonomy" id="301"/>
    <lineage>
        <taxon>Bacteria</taxon>
        <taxon>Pseudomonadati</taxon>
        <taxon>Pseudomonadota</taxon>
        <taxon>Gammaproteobacteria</taxon>
        <taxon>Pseudomonadales</taxon>
        <taxon>Pseudomonadaceae</taxon>
        <taxon>Ectopseudomonas</taxon>
    </lineage>
</organism>